<dbReference type="GO" id="GO:0004160">
    <property type="term" value="F:dihydroxy-acid dehydratase activity"/>
    <property type="evidence" value="ECO:0007669"/>
    <property type="project" value="UniProtKB-UniRule"/>
</dbReference>
<comment type="cofactor">
    <cofactor evidence="1 15">
        <name>Mg(2+)</name>
        <dbReference type="ChEBI" id="CHEBI:18420"/>
    </cofactor>
</comment>
<gene>
    <name evidence="15" type="primary">ilvD</name>
    <name evidence="18" type="ORF">EDD78_11391</name>
</gene>
<evidence type="ECO:0000256" key="12">
    <source>
        <dbReference type="ARBA" id="ARBA00029436"/>
    </source>
</evidence>
<feature type="active site" description="Proton acceptor" evidence="15">
    <location>
        <position position="472"/>
    </location>
</feature>
<evidence type="ECO:0000259" key="17">
    <source>
        <dbReference type="Pfam" id="PF24877"/>
    </source>
</evidence>
<dbReference type="PANTHER" id="PTHR43661:SF3">
    <property type="entry name" value="D-XYLONATE DEHYDRATASE YAGF-RELATED"/>
    <property type="match status" value="1"/>
</dbReference>
<dbReference type="InterPro" id="IPR020558">
    <property type="entry name" value="DiOHA_6PGluconate_deHydtase_CS"/>
</dbReference>
<keyword evidence="4 15" id="KW-0001">2Fe-2S</keyword>
<dbReference type="InterPro" id="IPR042096">
    <property type="entry name" value="Dihydro-acid_dehy_C"/>
</dbReference>
<dbReference type="Proteomes" id="UP000294682">
    <property type="component" value="Unassembled WGS sequence"/>
</dbReference>
<comment type="subunit">
    <text evidence="15">Homodimer.</text>
</comment>
<protein>
    <recommendedName>
        <fullName evidence="14 15">Dihydroxy-acid dehydratase</fullName>
        <shortName evidence="15">DAD</shortName>
        <ecNumber evidence="14 15">4.2.1.9</ecNumber>
    </recommendedName>
</protein>
<feature type="binding site" evidence="15">
    <location>
        <position position="79"/>
    </location>
    <ligand>
        <name>Mg(2+)</name>
        <dbReference type="ChEBI" id="CHEBI:18420"/>
    </ligand>
</feature>
<comment type="pathway">
    <text evidence="12 15">Amino-acid biosynthesis; L-valine biosynthesis; L-valine from pyruvate: step 3/4.</text>
</comment>
<evidence type="ECO:0000313" key="19">
    <source>
        <dbReference type="Proteomes" id="UP000294682"/>
    </source>
</evidence>
<dbReference type="PROSITE" id="PS00886">
    <property type="entry name" value="ILVD_EDD_1"/>
    <property type="match status" value="1"/>
</dbReference>
<reference evidence="18 19" key="1">
    <citation type="submission" date="2019-03" db="EMBL/GenBank/DDBJ databases">
        <title>Genomic Encyclopedia of Type Strains, Phase IV (KMG-IV): sequencing the most valuable type-strain genomes for metagenomic binning, comparative biology and taxonomic classification.</title>
        <authorList>
            <person name="Goeker M."/>
        </authorList>
    </citation>
    <scope>NUCLEOTIDE SEQUENCE [LARGE SCALE GENOMIC DNA]</scope>
    <source>
        <strain evidence="18 19">DSM 100433</strain>
    </source>
</reference>
<comment type="cofactor">
    <cofactor evidence="15">
        <name>[2Fe-2S] cluster</name>
        <dbReference type="ChEBI" id="CHEBI:190135"/>
    </cofactor>
    <text evidence="15">Binds 1 [2Fe-2S] cluster per subunit. This cluster acts as a Lewis acid cofactor.</text>
</comment>
<dbReference type="HAMAP" id="MF_00012">
    <property type="entry name" value="IlvD"/>
    <property type="match status" value="1"/>
</dbReference>
<evidence type="ECO:0000256" key="6">
    <source>
        <dbReference type="ARBA" id="ARBA00022842"/>
    </source>
</evidence>
<evidence type="ECO:0000256" key="9">
    <source>
        <dbReference type="ARBA" id="ARBA00023239"/>
    </source>
</evidence>
<evidence type="ECO:0000256" key="8">
    <source>
        <dbReference type="ARBA" id="ARBA00023014"/>
    </source>
</evidence>
<dbReference type="PANTHER" id="PTHR43661">
    <property type="entry name" value="D-XYLONATE DEHYDRATASE"/>
    <property type="match status" value="1"/>
</dbReference>
<dbReference type="InterPro" id="IPR004404">
    <property type="entry name" value="DihydroxyA_deHydtase"/>
</dbReference>
<evidence type="ECO:0000256" key="2">
    <source>
        <dbReference type="ARBA" id="ARBA00006486"/>
    </source>
</evidence>
<comment type="caution">
    <text evidence="18">The sequence shown here is derived from an EMBL/GenBank/DDBJ whole genome shotgun (WGS) entry which is preliminary data.</text>
</comment>
<keyword evidence="19" id="KW-1185">Reference proteome</keyword>
<dbReference type="GO" id="GO:0009099">
    <property type="term" value="P:L-valine biosynthetic process"/>
    <property type="evidence" value="ECO:0007669"/>
    <property type="project" value="UniProtKB-UniRule"/>
</dbReference>
<dbReference type="Gene3D" id="3.50.30.80">
    <property type="entry name" value="IlvD/EDD C-terminal domain-like"/>
    <property type="match status" value="1"/>
</dbReference>
<feature type="domain" description="Dihydroxy-acid/6-phosphogluconate dehydratase N-terminal" evidence="16">
    <location>
        <begin position="32"/>
        <end position="350"/>
    </location>
</feature>
<dbReference type="InterPro" id="IPR056740">
    <property type="entry name" value="ILV_EDD_C"/>
</dbReference>
<dbReference type="SUPFAM" id="SSF143975">
    <property type="entry name" value="IlvD/EDD N-terminal domain-like"/>
    <property type="match status" value="1"/>
</dbReference>
<evidence type="ECO:0000256" key="15">
    <source>
        <dbReference type="HAMAP-Rule" id="MF_00012"/>
    </source>
</evidence>
<name>A0A9X8UHZ1_9FIRM</name>
<comment type="catalytic activity">
    <reaction evidence="15">
        <text>(2R,3R)-2,3-dihydroxy-3-methylpentanoate = (S)-3-methyl-2-oxopentanoate + H2O</text>
        <dbReference type="Rhea" id="RHEA:27694"/>
        <dbReference type="ChEBI" id="CHEBI:15377"/>
        <dbReference type="ChEBI" id="CHEBI:35146"/>
        <dbReference type="ChEBI" id="CHEBI:49258"/>
        <dbReference type="EC" id="4.2.1.9"/>
    </reaction>
</comment>
<evidence type="ECO:0000259" key="16">
    <source>
        <dbReference type="Pfam" id="PF00920"/>
    </source>
</evidence>
<accession>A0A9X8UHZ1</accession>
<evidence type="ECO:0000256" key="5">
    <source>
        <dbReference type="ARBA" id="ARBA00022723"/>
    </source>
</evidence>
<feature type="binding site" evidence="15">
    <location>
        <position position="446"/>
    </location>
    <ligand>
        <name>Mg(2+)</name>
        <dbReference type="ChEBI" id="CHEBI:18420"/>
    </ligand>
</feature>
<comment type="similarity">
    <text evidence="2 15">Belongs to the IlvD/Edd family.</text>
</comment>
<feature type="binding site" evidence="15">
    <location>
        <position position="121"/>
    </location>
    <ligand>
        <name>Mg(2+)</name>
        <dbReference type="ChEBI" id="CHEBI:18420"/>
    </ligand>
</feature>
<proteinExistence type="inferred from homology"/>
<dbReference type="RefSeq" id="WP_132085203.1">
    <property type="nucleotide sequence ID" value="NZ_SLUK01000013.1"/>
</dbReference>
<keyword evidence="3 15" id="KW-0028">Amino-acid biosynthesis</keyword>
<feature type="binding site" description="via carbamate group" evidence="15">
    <location>
        <position position="122"/>
    </location>
    <ligand>
        <name>Mg(2+)</name>
        <dbReference type="ChEBI" id="CHEBI:18420"/>
    </ligand>
</feature>
<evidence type="ECO:0000256" key="14">
    <source>
        <dbReference type="ARBA" id="ARBA00029490"/>
    </source>
</evidence>
<dbReference type="GO" id="GO:0000287">
    <property type="term" value="F:magnesium ion binding"/>
    <property type="evidence" value="ECO:0007669"/>
    <property type="project" value="UniProtKB-UniRule"/>
</dbReference>
<keyword evidence="6 15" id="KW-0460">Magnesium</keyword>
<keyword evidence="7 15" id="KW-0408">Iron</keyword>
<keyword evidence="5 15" id="KW-0479">Metal-binding</keyword>
<dbReference type="InterPro" id="IPR000581">
    <property type="entry name" value="ILV_EDD_N"/>
</dbReference>
<evidence type="ECO:0000256" key="1">
    <source>
        <dbReference type="ARBA" id="ARBA00001946"/>
    </source>
</evidence>
<keyword evidence="8 15" id="KW-0411">Iron-sulfur</keyword>
<dbReference type="Pfam" id="PF00920">
    <property type="entry name" value="ILVD_EDD_N"/>
    <property type="match status" value="1"/>
</dbReference>
<dbReference type="GO" id="GO:0051537">
    <property type="term" value="F:2 iron, 2 sulfur cluster binding"/>
    <property type="evidence" value="ECO:0007669"/>
    <property type="project" value="UniProtKB-UniRule"/>
</dbReference>
<dbReference type="NCBIfam" id="NF002068">
    <property type="entry name" value="PRK00911.1"/>
    <property type="match status" value="1"/>
</dbReference>
<comment type="caution">
    <text evidence="15">Lacks conserved residue(s) required for the propagation of feature annotation.</text>
</comment>
<dbReference type="GO" id="GO:0005829">
    <property type="term" value="C:cytosol"/>
    <property type="evidence" value="ECO:0007669"/>
    <property type="project" value="TreeGrafter"/>
</dbReference>
<feature type="modified residue" description="N6-carboxylysine" evidence="15">
    <location>
        <position position="122"/>
    </location>
</feature>
<sequence length="559" mass="59152">MRRSEEILRRPDYSFNRGVYKSMGFSDEDLRKPIIGVANTWSEVCPGSYNLRALAQSVKNGIYAAGGTPVEFGVIGACDGTAQGSEGMKYILPSRELIANDVEVMVQAHRLDGVVLLGSCDKIVPGLLMAAARLRLPAILLPGGPMQGGAPFDGRASDLTSLSEGCGMLKAGKIAPDELDSLEESCCPGCGSCSFYGTANTMCCLGEALGMTLPGGALIPAVYAERTRMAHRTGEAAVRLVKENLTADKIINRESISNAIRVLNATGGSTNGVLHLTAVALEAGLSADEVTGLFEALGDTTPLIAKVNPASKYNMEDFYLAGGIPQVLRELSPLLERGALTVTGKTVGENIENYHYRAPNREVIKTLEEPFSRSGGVAILRGNLAPEGCVTKPSAIVPEMHVFHGTARVFDCEEAAETAILGGEIAPGTVLVIRYEGPKGGPGMREMYKAMKYLYGMGLATSTAIVTDGRFSGTNNGCFCGHVSPEAAAGGPIAAVRDGDRITIDIPAKTITLEVGEEEIARRLALWQPPKQKYKTGYLAIYEKLATSASRGAVLNVEN</sequence>
<evidence type="ECO:0000256" key="10">
    <source>
        <dbReference type="ARBA" id="ARBA00023304"/>
    </source>
</evidence>
<evidence type="ECO:0000256" key="7">
    <source>
        <dbReference type="ARBA" id="ARBA00023004"/>
    </source>
</evidence>
<keyword evidence="9 15" id="KW-0456">Lyase</keyword>
<dbReference type="SUPFAM" id="SSF52016">
    <property type="entry name" value="LeuD/IlvD-like"/>
    <property type="match status" value="1"/>
</dbReference>
<dbReference type="InterPro" id="IPR037237">
    <property type="entry name" value="IlvD/EDD_N"/>
</dbReference>
<comment type="catalytic activity">
    <reaction evidence="11">
        <text>(2R)-2,3-dihydroxy-3-methylbutanoate = 3-methyl-2-oxobutanoate + H2O</text>
        <dbReference type="Rhea" id="RHEA:24809"/>
        <dbReference type="ChEBI" id="CHEBI:11851"/>
        <dbReference type="ChEBI" id="CHEBI:15377"/>
        <dbReference type="ChEBI" id="CHEBI:49072"/>
        <dbReference type="EC" id="4.2.1.9"/>
    </reaction>
    <physiologicalReaction direction="left-to-right" evidence="11">
        <dbReference type="Rhea" id="RHEA:24810"/>
    </physiologicalReaction>
</comment>
<dbReference type="GO" id="GO:0009097">
    <property type="term" value="P:isoleucine biosynthetic process"/>
    <property type="evidence" value="ECO:0007669"/>
    <property type="project" value="UniProtKB-UniRule"/>
</dbReference>
<comment type="function">
    <text evidence="15">Functions in the biosynthesis of branched-chain amino acids. Catalyzes the dehydration of (2R,3R)-2,3-dihydroxy-3-methylpentanoate (2,3-dihydroxy-3-methylvalerate) into 2-oxo-3-methylpentanoate (2-oxo-3-methylvalerate) and of (2R)-2,3-dihydroxy-3-methylbutanoate (2,3-dihydroxyisovalerate) into 2-oxo-3-methylbutanoate (2-oxoisovalerate), the penultimate precursor to L-isoleucine and L-valine, respectively.</text>
</comment>
<feature type="domain" description="Dihydroxy-acid/6-phosphogluconate dehydratase C-terminal" evidence="17">
    <location>
        <begin position="362"/>
        <end position="553"/>
    </location>
</feature>
<evidence type="ECO:0000256" key="3">
    <source>
        <dbReference type="ARBA" id="ARBA00022605"/>
    </source>
</evidence>
<evidence type="ECO:0000256" key="4">
    <source>
        <dbReference type="ARBA" id="ARBA00022714"/>
    </source>
</evidence>
<comment type="pathway">
    <text evidence="13 15">Amino-acid biosynthesis; L-isoleucine biosynthesis; L-isoleucine from 2-oxobutanoate: step 3/4.</text>
</comment>
<evidence type="ECO:0000313" key="18">
    <source>
        <dbReference type="EMBL" id="TCL41617.1"/>
    </source>
</evidence>
<dbReference type="Pfam" id="PF24877">
    <property type="entry name" value="ILV_EDD_C"/>
    <property type="match status" value="1"/>
</dbReference>
<dbReference type="NCBIfam" id="TIGR00110">
    <property type="entry name" value="ilvD"/>
    <property type="match status" value="1"/>
</dbReference>
<dbReference type="AlphaFoldDB" id="A0A9X8UHZ1"/>
<keyword evidence="10 15" id="KW-0100">Branched-chain amino acid biosynthesis</keyword>
<evidence type="ECO:0000256" key="11">
    <source>
        <dbReference type="ARBA" id="ARBA00029304"/>
    </source>
</evidence>
<dbReference type="EC" id="4.2.1.9" evidence="14 15"/>
<dbReference type="EMBL" id="SLUK01000013">
    <property type="protein sequence ID" value="TCL41617.1"/>
    <property type="molecule type" value="Genomic_DNA"/>
</dbReference>
<organism evidence="18 19">
    <name type="scientific">Harryflintia acetispora</name>
    <dbReference type="NCBI Taxonomy" id="1849041"/>
    <lineage>
        <taxon>Bacteria</taxon>
        <taxon>Bacillati</taxon>
        <taxon>Bacillota</taxon>
        <taxon>Clostridia</taxon>
        <taxon>Eubacteriales</taxon>
        <taxon>Oscillospiraceae</taxon>
        <taxon>Harryflintia</taxon>
    </lineage>
</organism>
<evidence type="ECO:0000256" key="13">
    <source>
        <dbReference type="ARBA" id="ARBA00029437"/>
    </source>
</evidence>
<dbReference type="FunFam" id="3.50.30.80:FF:000001">
    <property type="entry name" value="Dihydroxy-acid dehydratase"/>
    <property type="match status" value="1"/>
</dbReference>